<dbReference type="Proteomes" id="UP000198882">
    <property type="component" value="Unassembled WGS sequence"/>
</dbReference>
<dbReference type="InterPro" id="IPR055768">
    <property type="entry name" value="DUF7344"/>
</dbReference>
<feature type="domain" description="DUF7344" evidence="1">
    <location>
        <begin position="23"/>
        <end position="99"/>
    </location>
</feature>
<proteinExistence type="predicted"/>
<gene>
    <name evidence="2" type="ORF">SAMN04515672_1772</name>
</gene>
<dbReference type="OrthoDB" id="247722at2157"/>
<sequence length="122" mass="13400">MDPPRLPSTGPETSPDVLDDAFLALRNRTRRYVCYFLLEHETASLSEVGDVVTGWIHATDGGIVEPQCRTNQYSNLVHTHVPRLVETGVVRHDAEAETLSLDPCPEPVLGMVARACEAETGM</sequence>
<evidence type="ECO:0000259" key="1">
    <source>
        <dbReference type="Pfam" id="PF24035"/>
    </source>
</evidence>
<dbReference type="AlphaFoldDB" id="A0A1G8XIP5"/>
<evidence type="ECO:0000313" key="2">
    <source>
        <dbReference type="EMBL" id="SDJ90411.1"/>
    </source>
</evidence>
<name>A0A1G8XIP5_9EURY</name>
<organism evidence="2 3">
    <name type="scientific">Natronorubrum texcoconense</name>
    <dbReference type="NCBI Taxonomy" id="1095776"/>
    <lineage>
        <taxon>Archaea</taxon>
        <taxon>Methanobacteriati</taxon>
        <taxon>Methanobacteriota</taxon>
        <taxon>Stenosarchaea group</taxon>
        <taxon>Halobacteria</taxon>
        <taxon>Halobacteriales</taxon>
        <taxon>Natrialbaceae</taxon>
        <taxon>Natronorubrum</taxon>
    </lineage>
</organism>
<dbReference type="EMBL" id="FNFE01000002">
    <property type="protein sequence ID" value="SDJ90411.1"/>
    <property type="molecule type" value="Genomic_DNA"/>
</dbReference>
<dbReference type="Pfam" id="PF24035">
    <property type="entry name" value="DUF7344"/>
    <property type="match status" value="1"/>
</dbReference>
<keyword evidence="3" id="KW-1185">Reference proteome</keyword>
<evidence type="ECO:0000313" key="3">
    <source>
        <dbReference type="Proteomes" id="UP000198882"/>
    </source>
</evidence>
<dbReference type="STRING" id="1095776.SAMN04515672_1772"/>
<protein>
    <recommendedName>
        <fullName evidence="1">DUF7344 domain-containing protein</fullName>
    </recommendedName>
</protein>
<dbReference type="RefSeq" id="WP_090304634.1">
    <property type="nucleotide sequence ID" value="NZ_FNFE01000002.1"/>
</dbReference>
<accession>A0A1G8XIP5</accession>
<reference evidence="3" key="1">
    <citation type="submission" date="2016-10" db="EMBL/GenBank/DDBJ databases">
        <authorList>
            <person name="Varghese N."/>
            <person name="Submissions S."/>
        </authorList>
    </citation>
    <scope>NUCLEOTIDE SEQUENCE [LARGE SCALE GENOMIC DNA]</scope>
    <source>
        <strain evidence="3">B4,CECT 8067,JCM 17497</strain>
    </source>
</reference>